<proteinExistence type="predicted"/>
<keyword evidence="2" id="KW-0472">Membrane</keyword>
<keyword evidence="2" id="KW-1133">Transmembrane helix</keyword>
<comment type="caution">
    <text evidence="3">The sequence shown here is derived from an EMBL/GenBank/DDBJ whole genome shotgun (WGS) entry which is preliminary data.</text>
</comment>
<dbReference type="Proteomes" id="UP000023152">
    <property type="component" value="Unassembled WGS sequence"/>
</dbReference>
<dbReference type="AlphaFoldDB" id="X6N5L7"/>
<dbReference type="EMBL" id="ASPP01011836">
    <property type="protein sequence ID" value="ETO21228.1"/>
    <property type="molecule type" value="Genomic_DNA"/>
</dbReference>
<keyword evidence="4" id="KW-1185">Reference proteome</keyword>
<reference evidence="3 4" key="1">
    <citation type="journal article" date="2013" name="Curr. Biol.">
        <title>The Genome of the Foraminiferan Reticulomyxa filosa.</title>
        <authorList>
            <person name="Glockner G."/>
            <person name="Hulsmann N."/>
            <person name="Schleicher M."/>
            <person name="Noegel A.A."/>
            <person name="Eichinger L."/>
            <person name="Gallinger C."/>
            <person name="Pawlowski J."/>
            <person name="Sierra R."/>
            <person name="Euteneuer U."/>
            <person name="Pillet L."/>
            <person name="Moustafa A."/>
            <person name="Platzer M."/>
            <person name="Groth M."/>
            <person name="Szafranski K."/>
            <person name="Schliwa M."/>
        </authorList>
    </citation>
    <scope>NUCLEOTIDE SEQUENCE [LARGE SCALE GENOMIC DNA]</scope>
</reference>
<evidence type="ECO:0000313" key="4">
    <source>
        <dbReference type="Proteomes" id="UP000023152"/>
    </source>
</evidence>
<organism evidence="3 4">
    <name type="scientific">Reticulomyxa filosa</name>
    <dbReference type="NCBI Taxonomy" id="46433"/>
    <lineage>
        <taxon>Eukaryota</taxon>
        <taxon>Sar</taxon>
        <taxon>Rhizaria</taxon>
        <taxon>Retaria</taxon>
        <taxon>Foraminifera</taxon>
        <taxon>Monothalamids</taxon>
        <taxon>Reticulomyxidae</taxon>
        <taxon>Reticulomyxa</taxon>
    </lineage>
</organism>
<gene>
    <name evidence="3" type="ORF">RFI_15978</name>
</gene>
<evidence type="ECO:0000256" key="2">
    <source>
        <dbReference type="SAM" id="Phobius"/>
    </source>
</evidence>
<name>X6N5L7_RETFI</name>
<sequence>MPKVHKHHFILFQNLLMVNIFILSSGILFWLPLFLLQQNSRTIYTTKDTDDTELTYFDKASIVSRYTFLYMWPLILKGRKKPLEQEDLGKPIREAKLKYLYQKLFECGVSFLKKSKLVEQGTKKLKTKESVPEASESEKEEANQADATTGTELYM</sequence>
<protein>
    <submittedName>
        <fullName evidence="3">Uncharacterized protein</fullName>
    </submittedName>
</protein>
<feature type="compositionally biased region" description="Basic and acidic residues" evidence="1">
    <location>
        <begin position="127"/>
        <end position="142"/>
    </location>
</feature>
<feature type="compositionally biased region" description="Polar residues" evidence="1">
    <location>
        <begin position="145"/>
        <end position="155"/>
    </location>
</feature>
<keyword evidence="2" id="KW-0812">Transmembrane</keyword>
<dbReference type="OrthoDB" id="6500128at2759"/>
<evidence type="ECO:0000256" key="1">
    <source>
        <dbReference type="SAM" id="MobiDB-lite"/>
    </source>
</evidence>
<feature type="transmembrane region" description="Helical" evidence="2">
    <location>
        <begin position="12"/>
        <end position="36"/>
    </location>
</feature>
<feature type="region of interest" description="Disordered" evidence="1">
    <location>
        <begin position="121"/>
        <end position="155"/>
    </location>
</feature>
<evidence type="ECO:0000313" key="3">
    <source>
        <dbReference type="EMBL" id="ETO21228.1"/>
    </source>
</evidence>
<accession>X6N5L7</accession>